<evidence type="ECO:0000313" key="1">
    <source>
        <dbReference type="EMBL" id="KAJ2760801.1"/>
    </source>
</evidence>
<dbReference type="EMBL" id="JANBUJ010003403">
    <property type="protein sequence ID" value="KAJ2760801.1"/>
    <property type="molecule type" value="Genomic_DNA"/>
</dbReference>
<dbReference type="Proteomes" id="UP001140234">
    <property type="component" value="Unassembled WGS sequence"/>
</dbReference>
<name>A0ACC1JKC7_9FUNG</name>
<feature type="non-terminal residue" evidence="1">
    <location>
        <position position="161"/>
    </location>
</feature>
<organism evidence="1 2">
    <name type="scientific">Coemansia nantahalensis</name>
    <dbReference type="NCBI Taxonomy" id="2789366"/>
    <lineage>
        <taxon>Eukaryota</taxon>
        <taxon>Fungi</taxon>
        <taxon>Fungi incertae sedis</taxon>
        <taxon>Zoopagomycota</taxon>
        <taxon>Kickxellomycotina</taxon>
        <taxon>Kickxellomycetes</taxon>
        <taxon>Kickxellales</taxon>
        <taxon>Kickxellaceae</taxon>
        <taxon>Coemansia</taxon>
    </lineage>
</organism>
<accession>A0ACC1JKC7</accession>
<sequence>MSAFVEVVFDNSDGRFPTGKDETVVRRTIGLKKDDYSLDRKSSTKGEIGSLLESAGFSRSNPYYIVPQGRITSLTHAKDGERLALLKEVAGTHVYDSRRESSIKIIEETERTRAKIAEDLALIEERLGELDSEKEDLDKYRALDRERRCMEYAIYSLEQED</sequence>
<keyword evidence="2" id="KW-1185">Reference proteome</keyword>
<gene>
    <name evidence="1" type="primary">SMC3_2</name>
    <name evidence="1" type="ORF">IWQ57_006211</name>
</gene>
<proteinExistence type="predicted"/>
<reference evidence="1" key="1">
    <citation type="submission" date="2022-07" db="EMBL/GenBank/DDBJ databases">
        <title>Phylogenomic reconstructions and comparative analyses of Kickxellomycotina fungi.</title>
        <authorList>
            <person name="Reynolds N.K."/>
            <person name="Stajich J.E."/>
            <person name="Barry K."/>
            <person name="Grigoriev I.V."/>
            <person name="Crous P."/>
            <person name="Smith M.E."/>
        </authorList>
    </citation>
    <scope>NUCLEOTIDE SEQUENCE</scope>
    <source>
        <strain evidence="1">CBS 109366</strain>
    </source>
</reference>
<evidence type="ECO:0000313" key="2">
    <source>
        <dbReference type="Proteomes" id="UP001140234"/>
    </source>
</evidence>
<protein>
    <submittedName>
        <fullName evidence="1">Structural maintenance of chromosomes protein 3</fullName>
    </submittedName>
</protein>
<comment type="caution">
    <text evidence="1">The sequence shown here is derived from an EMBL/GenBank/DDBJ whole genome shotgun (WGS) entry which is preliminary data.</text>
</comment>